<organism evidence="5">
    <name type="scientific">marine sediment metagenome</name>
    <dbReference type="NCBI Taxonomy" id="412755"/>
    <lineage>
        <taxon>unclassified sequences</taxon>
        <taxon>metagenomes</taxon>
        <taxon>ecological metagenomes</taxon>
    </lineage>
</organism>
<dbReference type="PANTHER" id="PTHR33375">
    <property type="entry name" value="CHROMOSOME-PARTITIONING PROTEIN PARB-RELATED"/>
    <property type="match status" value="1"/>
</dbReference>
<gene>
    <name evidence="5" type="ORF">S06H3_12248</name>
</gene>
<keyword evidence="3" id="KW-0238">DNA-binding</keyword>
<dbReference type="Gene3D" id="1.10.10.2830">
    <property type="match status" value="1"/>
</dbReference>
<dbReference type="InterPro" id="IPR041468">
    <property type="entry name" value="HTH_ParB/Spo0J"/>
</dbReference>
<dbReference type="FunFam" id="3.90.1530.30:FF:000001">
    <property type="entry name" value="Chromosome partitioning protein ParB"/>
    <property type="match status" value="1"/>
</dbReference>
<evidence type="ECO:0000313" key="5">
    <source>
        <dbReference type="EMBL" id="GAI06487.1"/>
    </source>
</evidence>
<keyword evidence="2" id="KW-0159">Chromosome partition</keyword>
<dbReference type="Pfam" id="PF02195">
    <property type="entry name" value="ParB_N"/>
    <property type="match status" value="1"/>
</dbReference>
<evidence type="ECO:0000256" key="3">
    <source>
        <dbReference type="ARBA" id="ARBA00023125"/>
    </source>
</evidence>
<dbReference type="FunFam" id="1.10.10.2830:FF:000001">
    <property type="entry name" value="Chromosome partitioning protein ParB"/>
    <property type="match status" value="1"/>
</dbReference>
<dbReference type="EMBL" id="BARV01006001">
    <property type="protein sequence ID" value="GAI06487.1"/>
    <property type="molecule type" value="Genomic_DNA"/>
</dbReference>
<dbReference type="InterPro" id="IPR057240">
    <property type="entry name" value="ParB_dimer_C"/>
</dbReference>
<sequence length="262" mass="28826">MFACPLEKLMPQKGQPRQFFAKDKIDELAASIKEHGLLEPIVVRRVPGQDKLEIIAGERRWRASQKAGLREVLVVVKDVSPKAAFELALIENVQREDLNPVELAEALDRLVKEHHYTQETLAERLGKDRTTVANSLRLLKLPAPVRARVISGELSEGHARALLGAPDASKIEELAEKCVRGRLSVRAAEALVRGAKAKSAAGRNAKPAPGKTASLRDLENRLTKAAGTKVVVRDQGNKGEVVIPYIDLDHLDRILARVFKMG</sequence>
<dbReference type="GO" id="GO:0003677">
    <property type="term" value="F:DNA binding"/>
    <property type="evidence" value="ECO:0007669"/>
    <property type="project" value="UniProtKB-KW"/>
</dbReference>
<dbReference type="InterPro" id="IPR036086">
    <property type="entry name" value="ParB/Sulfiredoxin_sf"/>
</dbReference>
<proteinExistence type="inferred from homology"/>
<evidence type="ECO:0000256" key="1">
    <source>
        <dbReference type="ARBA" id="ARBA00006295"/>
    </source>
</evidence>
<evidence type="ECO:0000256" key="2">
    <source>
        <dbReference type="ARBA" id="ARBA00022829"/>
    </source>
</evidence>
<name>X1KHH8_9ZZZZ</name>
<dbReference type="GO" id="GO:0005694">
    <property type="term" value="C:chromosome"/>
    <property type="evidence" value="ECO:0007669"/>
    <property type="project" value="TreeGrafter"/>
</dbReference>
<dbReference type="GO" id="GO:0007059">
    <property type="term" value="P:chromosome segregation"/>
    <property type="evidence" value="ECO:0007669"/>
    <property type="project" value="UniProtKB-KW"/>
</dbReference>
<dbReference type="CDD" id="cd16393">
    <property type="entry name" value="SPO0J_N"/>
    <property type="match status" value="1"/>
</dbReference>
<accession>X1KHH8</accession>
<dbReference type="Gene3D" id="3.90.1530.30">
    <property type="match status" value="1"/>
</dbReference>
<dbReference type="SUPFAM" id="SSF110849">
    <property type="entry name" value="ParB/Sulfiredoxin"/>
    <property type="match status" value="1"/>
</dbReference>
<dbReference type="InterPro" id="IPR004437">
    <property type="entry name" value="ParB/RepB/Spo0J"/>
</dbReference>
<protein>
    <recommendedName>
        <fullName evidence="4">ParB-like N-terminal domain-containing protein</fullName>
    </recommendedName>
</protein>
<feature type="domain" description="ParB-like N-terminal" evidence="4">
    <location>
        <begin position="2"/>
        <end position="93"/>
    </location>
</feature>
<dbReference type="SUPFAM" id="SSF109709">
    <property type="entry name" value="KorB DNA-binding domain-like"/>
    <property type="match status" value="1"/>
</dbReference>
<dbReference type="NCBIfam" id="TIGR00180">
    <property type="entry name" value="parB_part"/>
    <property type="match status" value="1"/>
</dbReference>
<dbReference type="InterPro" id="IPR003115">
    <property type="entry name" value="ParB_N"/>
</dbReference>
<dbReference type="AlphaFoldDB" id="X1KHH8"/>
<dbReference type="Pfam" id="PF17762">
    <property type="entry name" value="HTH_ParB"/>
    <property type="match status" value="1"/>
</dbReference>
<dbReference type="GO" id="GO:0045881">
    <property type="term" value="P:positive regulation of sporulation resulting in formation of a cellular spore"/>
    <property type="evidence" value="ECO:0007669"/>
    <property type="project" value="TreeGrafter"/>
</dbReference>
<dbReference type="SMART" id="SM00470">
    <property type="entry name" value="ParB"/>
    <property type="match status" value="1"/>
</dbReference>
<comment type="caution">
    <text evidence="5">The sequence shown here is derived from an EMBL/GenBank/DDBJ whole genome shotgun (WGS) entry which is preliminary data.</text>
</comment>
<dbReference type="InterPro" id="IPR050336">
    <property type="entry name" value="Chromosome_partition/occlusion"/>
</dbReference>
<dbReference type="Pfam" id="PF23552">
    <property type="entry name" value="ParB_C"/>
    <property type="match status" value="1"/>
</dbReference>
<reference evidence="5" key="1">
    <citation type="journal article" date="2014" name="Front. Microbiol.">
        <title>High frequency of phylogenetically diverse reductive dehalogenase-homologous genes in deep subseafloor sedimentary metagenomes.</title>
        <authorList>
            <person name="Kawai M."/>
            <person name="Futagami T."/>
            <person name="Toyoda A."/>
            <person name="Takaki Y."/>
            <person name="Nishi S."/>
            <person name="Hori S."/>
            <person name="Arai W."/>
            <person name="Tsubouchi T."/>
            <person name="Morono Y."/>
            <person name="Uchiyama I."/>
            <person name="Ito T."/>
            <person name="Fujiyama A."/>
            <person name="Inagaki F."/>
            <person name="Takami H."/>
        </authorList>
    </citation>
    <scope>NUCLEOTIDE SEQUENCE</scope>
    <source>
        <strain evidence="5">Expedition CK06-06</strain>
    </source>
</reference>
<comment type="similarity">
    <text evidence="1">Belongs to the ParB family.</text>
</comment>
<evidence type="ECO:0000259" key="4">
    <source>
        <dbReference type="SMART" id="SM00470"/>
    </source>
</evidence>
<dbReference type="PANTHER" id="PTHR33375:SF1">
    <property type="entry name" value="CHROMOSOME-PARTITIONING PROTEIN PARB-RELATED"/>
    <property type="match status" value="1"/>
</dbReference>